<feature type="compositionally biased region" description="Low complexity" evidence="1">
    <location>
        <begin position="63"/>
        <end position="81"/>
    </location>
</feature>
<feature type="region of interest" description="Disordered" evidence="1">
    <location>
        <begin position="30"/>
        <end position="92"/>
    </location>
</feature>
<evidence type="ECO:0000256" key="1">
    <source>
        <dbReference type="SAM" id="MobiDB-lite"/>
    </source>
</evidence>
<gene>
    <name evidence="2" type="ORF">DFR37_102185</name>
</gene>
<evidence type="ECO:0000313" key="3">
    <source>
        <dbReference type="Proteomes" id="UP000253628"/>
    </source>
</evidence>
<organism evidence="2 3">
    <name type="scientific">Eoetvoesiella caeni</name>
    <dbReference type="NCBI Taxonomy" id="645616"/>
    <lineage>
        <taxon>Bacteria</taxon>
        <taxon>Pseudomonadati</taxon>
        <taxon>Pseudomonadota</taxon>
        <taxon>Betaproteobacteria</taxon>
        <taxon>Burkholderiales</taxon>
        <taxon>Alcaligenaceae</taxon>
        <taxon>Eoetvoesiella</taxon>
    </lineage>
</organism>
<name>A0A366HIR3_9BURK</name>
<keyword evidence="3" id="KW-1185">Reference proteome</keyword>
<protein>
    <submittedName>
        <fullName evidence="2">Uncharacterized protein</fullName>
    </submittedName>
</protein>
<sequence>MECPKGAPTLHRYAARCPHRGLQAAPIRQAQGSPQGLPYVRSHPPRGRFLPWGGPAAKKGPHASPLRGSLSASRLASRSDSTGTGQSAGTALCPVSSPEGALFALGRPGGKNTPCFTTRGCLSVNRRCRPRLFQPGRLRGHECVRLSPWPGRTRFHCAGGRPRWSFRPRRSGCERRPHASAKAE</sequence>
<proteinExistence type="predicted"/>
<dbReference type="AlphaFoldDB" id="A0A366HIR3"/>
<comment type="caution">
    <text evidence="2">The sequence shown here is derived from an EMBL/GenBank/DDBJ whole genome shotgun (WGS) entry which is preliminary data.</text>
</comment>
<dbReference type="EMBL" id="QNRQ01000002">
    <property type="protein sequence ID" value="RBP41806.1"/>
    <property type="molecule type" value="Genomic_DNA"/>
</dbReference>
<accession>A0A366HIR3</accession>
<evidence type="ECO:0000313" key="2">
    <source>
        <dbReference type="EMBL" id="RBP41806.1"/>
    </source>
</evidence>
<dbReference type="Proteomes" id="UP000253628">
    <property type="component" value="Unassembled WGS sequence"/>
</dbReference>
<reference evidence="2 3" key="1">
    <citation type="submission" date="2018-06" db="EMBL/GenBank/DDBJ databases">
        <title>Genomic Encyclopedia of Type Strains, Phase IV (KMG-IV): sequencing the most valuable type-strain genomes for metagenomic binning, comparative biology and taxonomic classification.</title>
        <authorList>
            <person name="Goeker M."/>
        </authorList>
    </citation>
    <scope>NUCLEOTIDE SEQUENCE [LARGE SCALE GENOMIC DNA]</scope>
    <source>
        <strain evidence="2 3">DSM 25520</strain>
    </source>
</reference>